<dbReference type="OrthoDB" id="10479246at2759"/>
<protein>
    <submittedName>
        <fullName evidence="3">Uncharacterized protein</fullName>
    </submittedName>
</protein>
<name>U4LIN6_PYROM</name>
<dbReference type="GO" id="GO:0006355">
    <property type="term" value="P:regulation of DNA-templated transcription"/>
    <property type="evidence" value="ECO:0007669"/>
    <property type="project" value="InterPro"/>
</dbReference>
<dbReference type="InterPro" id="IPR036600">
    <property type="entry name" value="PAH_sf"/>
</dbReference>
<reference evidence="3 4" key="1">
    <citation type="journal article" date="2013" name="PLoS Genet.">
        <title>The genome and development-dependent transcriptomes of Pyronema confluens: a window into fungal evolution.</title>
        <authorList>
            <person name="Traeger S."/>
            <person name="Altegoer F."/>
            <person name="Freitag M."/>
            <person name="Gabaldon T."/>
            <person name="Kempken F."/>
            <person name="Kumar A."/>
            <person name="Marcet-Houben M."/>
            <person name="Poggeler S."/>
            <person name="Stajich J.E."/>
            <person name="Nowrousian M."/>
        </authorList>
    </citation>
    <scope>NUCLEOTIDE SEQUENCE [LARGE SCALE GENOMIC DNA]</scope>
    <source>
        <strain evidence="4">CBS 100304</strain>
        <tissue evidence="3">Vegetative mycelium</tissue>
    </source>
</reference>
<evidence type="ECO:0000256" key="1">
    <source>
        <dbReference type="ARBA" id="ARBA00004123"/>
    </source>
</evidence>
<dbReference type="SUPFAM" id="SSF47762">
    <property type="entry name" value="PAH2 domain"/>
    <property type="match status" value="1"/>
</dbReference>
<comment type="subcellular location">
    <subcellularLocation>
        <location evidence="1">Nucleus</location>
    </subcellularLocation>
</comment>
<evidence type="ECO:0000313" key="4">
    <source>
        <dbReference type="Proteomes" id="UP000018144"/>
    </source>
</evidence>
<dbReference type="Proteomes" id="UP000018144">
    <property type="component" value="Unassembled WGS sequence"/>
</dbReference>
<dbReference type="GO" id="GO:0005634">
    <property type="term" value="C:nucleus"/>
    <property type="evidence" value="ECO:0007669"/>
    <property type="project" value="UniProtKB-SubCell"/>
</dbReference>
<sequence>MSNIPTLHLPPALLSCSTSSIYLRLIKEHIGDINEYYICLHTLHMYSRCRFEQSKTTNSLHDILVDNALFDQLKRVLSLPSENQFIGSGLPPTPNSGLDIYTAIKNRIADDGRYKEFLEVHRRYLQLQNQEIRLRERMARFIGDDEGLWEEFRAFFQNPVKRLRAYEHYA</sequence>
<organism evidence="3 4">
    <name type="scientific">Pyronema omphalodes (strain CBS 100304)</name>
    <name type="common">Pyronema confluens</name>
    <dbReference type="NCBI Taxonomy" id="1076935"/>
    <lineage>
        <taxon>Eukaryota</taxon>
        <taxon>Fungi</taxon>
        <taxon>Dikarya</taxon>
        <taxon>Ascomycota</taxon>
        <taxon>Pezizomycotina</taxon>
        <taxon>Pezizomycetes</taxon>
        <taxon>Pezizales</taxon>
        <taxon>Pyronemataceae</taxon>
        <taxon>Pyronema</taxon>
    </lineage>
</organism>
<dbReference type="Gene3D" id="1.20.1160.11">
    <property type="entry name" value="Paired amphipathic helix"/>
    <property type="match status" value="1"/>
</dbReference>
<evidence type="ECO:0000313" key="3">
    <source>
        <dbReference type="EMBL" id="CCX31392.1"/>
    </source>
</evidence>
<dbReference type="EMBL" id="HF935596">
    <property type="protein sequence ID" value="CCX31392.1"/>
    <property type="molecule type" value="Genomic_DNA"/>
</dbReference>
<evidence type="ECO:0000256" key="2">
    <source>
        <dbReference type="ARBA" id="ARBA00023242"/>
    </source>
</evidence>
<keyword evidence="4" id="KW-1185">Reference proteome</keyword>
<dbReference type="AlphaFoldDB" id="U4LIN6"/>
<accession>U4LIN6</accession>
<proteinExistence type="predicted"/>
<keyword evidence="2" id="KW-0539">Nucleus</keyword>
<gene>
    <name evidence="3" type="ORF">PCON_10739</name>
</gene>